<dbReference type="PRINTS" id="PR00019">
    <property type="entry name" value="LEURICHRPT"/>
</dbReference>
<evidence type="ECO:0000256" key="1">
    <source>
        <dbReference type="ARBA" id="ARBA00004251"/>
    </source>
</evidence>
<keyword evidence="5" id="KW-0732">Signal</keyword>
<sequence>MEPVFRVFAWWDLGLSGLRSLDLPANLLEGEIPQGIEALNNLRSINLRKIVPHTMQKLSLCSYLNLSTNSFGGESMGSNVNLLALDFSKNSMSGDLPGWIFKTGSSQVSLSENKLGAKLSSPILASQRTSLQKIQVLDLSHNSFSGEIMNGIGALTSLQFLNLSRNSIVAPVSSPD</sequence>
<evidence type="ECO:0000256" key="6">
    <source>
        <dbReference type="ARBA" id="ARBA00022989"/>
    </source>
</evidence>
<dbReference type="EMBL" id="VEPZ02000069">
    <property type="protein sequence ID" value="KAE8734520.1"/>
    <property type="molecule type" value="Genomic_DNA"/>
</dbReference>
<dbReference type="Gene3D" id="3.80.10.10">
    <property type="entry name" value="Ribonuclease Inhibitor"/>
    <property type="match status" value="1"/>
</dbReference>
<protein>
    <submittedName>
        <fullName evidence="10">Uncharacterized protein</fullName>
    </submittedName>
</protein>
<reference evidence="10" key="1">
    <citation type="submission" date="2019-09" db="EMBL/GenBank/DDBJ databases">
        <title>Draft genome information of white flower Hibiscus syriacus.</title>
        <authorList>
            <person name="Kim Y.-M."/>
        </authorList>
    </citation>
    <scope>NUCLEOTIDE SEQUENCE [LARGE SCALE GENOMIC DNA]</scope>
    <source>
        <strain evidence="10">YM2019G1</strain>
    </source>
</reference>
<comment type="subcellular location">
    <subcellularLocation>
        <location evidence="1">Cell membrane</location>
        <topology evidence="1">Single-pass type I membrane protein</topology>
    </subcellularLocation>
</comment>
<dbReference type="InterPro" id="IPR032675">
    <property type="entry name" value="LRR_dom_sf"/>
</dbReference>
<evidence type="ECO:0000313" key="10">
    <source>
        <dbReference type="EMBL" id="KAE8734520.1"/>
    </source>
</evidence>
<evidence type="ECO:0000256" key="4">
    <source>
        <dbReference type="ARBA" id="ARBA00022692"/>
    </source>
</evidence>
<dbReference type="Pfam" id="PF00560">
    <property type="entry name" value="LRR_1"/>
    <property type="match status" value="1"/>
</dbReference>
<gene>
    <name evidence="10" type="ORF">F3Y22_tig00000764pilonHSYRG00225</name>
</gene>
<evidence type="ECO:0000256" key="9">
    <source>
        <dbReference type="ARBA" id="ARBA00023180"/>
    </source>
</evidence>
<dbReference type="PANTHER" id="PTHR48052">
    <property type="entry name" value="UNNAMED PRODUCT"/>
    <property type="match status" value="1"/>
</dbReference>
<evidence type="ECO:0000256" key="5">
    <source>
        <dbReference type="ARBA" id="ARBA00022729"/>
    </source>
</evidence>
<dbReference type="Proteomes" id="UP000436088">
    <property type="component" value="Unassembled WGS sequence"/>
</dbReference>
<keyword evidence="11" id="KW-1185">Reference proteome</keyword>
<accession>A0A6A3CYV4</accession>
<evidence type="ECO:0000256" key="7">
    <source>
        <dbReference type="ARBA" id="ARBA00023136"/>
    </source>
</evidence>
<dbReference type="GO" id="GO:0005886">
    <property type="term" value="C:plasma membrane"/>
    <property type="evidence" value="ECO:0007669"/>
    <property type="project" value="UniProtKB-SubCell"/>
</dbReference>
<evidence type="ECO:0000256" key="3">
    <source>
        <dbReference type="ARBA" id="ARBA00022475"/>
    </source>
</evidence>
<dbReference type="InterPro" id="IPR001611">
    <property type="entry name" value="Leu-rich_rpt"/>
</dbReference>
<evidence type="ECO:0000256" key="8">
    <source>
        <dbReference type="ARBA" id="ARBA00023170"/>
    </source>
</evidence>
<dbReference type="SUPFAM" id="SSF52058">
    <property type="entry name" value="L domain-like"/>
    <property type="match status" value="1"/>
</dbReference>
<keyword evidence="9" id="KW-0325">Glycoprotein</keyword>
<dbReference type="PANTHER" id="PTHR48052:SF63">
    <property type="entry name" value="PROTEIN KINASE DOMAIN-CONTAINING PROTEIN"/>
    <property type="match status" value="1"/>
</dbReference>
<evidence type="ECO:0000256" key="2">
    <source>
        <dbReference type="ARBA" id="ARBA00009592"/>
    </source>
</evidence>
<comment type="caution">
    <text evidence="10">The sequence shown here is derived from an EMBL/GenBank/DDBJ whole genome shotgun (WGS) entry which is preliminary data.</text>
</comment>
<name>A0A6A3CYV4_HIBSY</name>
<comment type="similarity">
    <text evidence="2">Belongs to the RLP family.</text>
</comment>
<evidence type="ECO:0000313" key="11">
    <source>
        <dbReference type="Proteomes" id="UP000436088"/>
    </source>
</evidence>
<proteinExistence type="inferred from homology"/>
<organism evidence="10 11">
    <name type="scientific">Hibiscus syriacus</name>
    <name type="common">Rose of Sharon</name>
    <dbReference type="NCBI Taxonomy" id="106335"/>
    <lineage>
        <taxon>Eukaryota</taxon>
        <taxon>Viridiplantae</taxon>
        <taxon>Streptophyta</taxon>
        <taxon>Embryophyta</taxon>
        <taxon>Tracheophyta</taxon>
        <taxon>Spermatophyta</taxon>
        <taxon>Magnoliopsida</taxon>
        <taxon>eudicotyledons</taxon>
        <taxon>Gunneridae</taxon>
        <taxon>Pentapetalae</taxon>
        <taxon>rosids</taxon>
        <taxon>malvids</taxon>
        <taxon>Malvales</taxon>
        <taxon>Malvaceae</taxon>
        <taxon>Malvoideae</taxon>
        <taxon>Hibiscus</taxon>
    </lineage>
</organism>
<keyword evidence="8" id="KW-0675">Receptor</keyword>
<dbReference type="AlphaFoldDB" id="A0A6A3CYV4"/>
<keyword evidence="7" id="KW-0472">Membrane</keyword>
<keyword evidence="6" id="KW-1133">Transmembrane helix</keyword>
<keyword evidence="4" id="KW-0812">Transmembrane</keyword>
<keyword evidence="3" id="KW-1003">Cell membrane</keyword>